<evidence type="ECO:0000256" key="8">
    <source>
        <dbReference type="ARBA" id="ARBA00022679"/>
    </source>
</evidence>
<dbReference type="InterPro" id="IPR000700">
    <property type="entry name" value="PAS-assoc_C"/>
</dbReference>
<accession>A0A356W479</accession>
<dbReference type="Gene3D" id="3.30.450.20">
    <property type="entry name" value="PAS domain"/>
    <property type="match status" value="2"/>
</dbReference>
<keyword evidence="10" id="KW-0547">Nucleotide-binding</keyword>
<dbReference type="InterPro" id="IPR011102">
    <property type="entry name" value="Sig_transdc_His_kinase_HWE"/>
</dbReference>
<comment type="caution">
    <text evidence="18">The sequence shown here is derived from an EMBL/GenBank/DDBJ whole genome shotgun (WGS) entry which is preliminary data.</text>
</comment>
<gene>
    <name evidence="18" type="ORF">DD728_06180</name>
</gene>
<proteinExistence type="predicted"/>
<protein>
    <recommendedName>
        <fullName evidence="2">histidine kinase</fullName>
        <ecNumber evidence="2">2.7.13.3</ecNumber>
    </recommendedName>
</protein>
<evidence type="ECO:0000256" key="3">
    <source>
        <dbReference type="ARBA" id="ARBA00022543"/>
    </source>
</evidence>
<dbReference type="Gene3D" id="2.10.70.100">
    <property type="match status" value="1"/>
</dbReference>
<keyword evidence="3" id="KW-0600">Photoreceptor protein</keyword>
<keyword evidence="8" id="KW-0808">Transferase</keyword>
<evidence type="ECO:0000256" key="7">
    <source>
        <dbReference type="ARBA" id="ARBA00022643"/>
    </source>
</evidence>
<evidence type="ECO:0000256" key="11">
    <source>
        <dbReference type="ARBA" id="ARBA00022777"/>
    </source>
</evidence>
<keyword evidence="7" id="KW-0288">FMN</keyword>
<evidence type="ECO:0000256" key="9">
    <source>
        <dbReference type="ARBA" id="ARBA00022737"/>
    </source>
</evidence>
<dbReference type="PANTHER" id="PTHR41523">
    <property type="entry name" value="TWO-COMPONENT SYSTEM SENSOR PROTEIN"/>
    <property type="match status" value="1"/>
</dbReference>
<evidence type="ECO:0000256" key="1">
    <source>
        <dbReference type="ARBA" id="ARBA00000085"/>
    </source>
</evidence>
<evidence type="ECO:0000259" key="16">
    <source>
        <dbReference type="PROSITE" id="PS50112"/>
    </source>
</evidence>
<dbReference type="SMART" id="SM00086">
    <property type="entry name" value="PAC"/>
    <property type="match status" value="2"/>
</dbReference>
<dbReference type="GO" id="GO:0009881">
    <property type="term" value="F:photoreceptor activity"/>
    <property type="evidence" value="ECO:0007669"/>
    <property type="project" value="UniProtKB-KW"/>
</dbReference>
<dbReference type="InterPro" id="IPR035965">
    <property type="entry name" value="PAS-like_dom_sf"/>
</dbReference>
<dbReference type="CDD" id="cd00130">
    <property type="entry name" value="PAS"/>
    <property type="match status" value="1"/>
</dbReference>
<dbReference type="SMART" id="SM00911">
    <property type="entry name" value="HWE_HK"/>
    <property type="match status" value="1"/>
</dbReference>
<dbReference type="InterPro" id="IPR013655">
    <property type="entry name" value="PAS_fold_3"/>
</dbReference>
<dbReference type="Gene3D" id="3.30.565.10">
    <property type="entry name" value="Histidine kinase-like ATPase, C-terminal domain"/>
    <property type="match status" value="1"/>
</dbReference>
<dbReference type="NCBIfam" id="TIGR00229">
    <property type="entry name" value="sensory_box"/>
    <property type="match status" value="2"/>
</dbReference>
<evidence type="ECO:0000256" key="10">
    <source>
        <dbReference type="ARBA" id="ARBA00022741"/>
    </source>
</evidence>
<dbReference type="InterPro" id="IPR000014">
    <property type="entry name" value="PAS"/>
</dbReference>
<dbReference type="PROSITE" id="PS50112">
    <property type="entry name" value="PAS"/>
    <property type="match status" value="1"/>
</dbReference>
<dbReference type="EMBL" id="DOGS01000124">
    <property type="protein sequence ID" value="HBQ48459.1"/>
    <property type="molecule type" value="Genomic_DNA"/>
</dbReference>
<dbReference type="InterPro" id="IPR001610">
    <property type="entry name" value="PAC"/>
</dbReference>
<dbReference type="SMART" id="SM00091">
    <property type="entry name" value="PAS"/>
    <property type="match status" value="2"/>
</dbReference>
<keyword evidence="14" id="KW-0843">Virulence</keyword>
<keyword evidence="11" id="KW-0418">Kinase</keyword>
<evidence type="ECO:0000256" key="4">
    <source>
        <dbReference type="ARBA" id="ARBA00022553"/>
    </source>
</evidence>
<dbReference type="InterPro" id="IPR036890">
    <property type="entry name" value="HATPase_C_sf"/>
</dbReference>
<organism evidence="18 19">
    <name type="scientific">Hyphomonas atlantica</name>
    <dbReference type="NCBI Taxonomy" id="1280948"/>
    <lineage>
        <taxon>Bacteria</taxon>
        <taxon>Pseudomonadati</taxon>
        <taxon>Pseudomonadota</taxon>
        <taxon>Alphaproteobacteria</taxon>
        <taxon>Hyphomonadales</taxon>
        <taxon>Hyphomonadaceae</taxon>
        <taxon>Hyphomonas</taxon>
    </lineage>
</organism>
<dbReference type="GO" id="GO:0005524">
    <property type="term" value="F:ATP binding"/>
    <property type="evidence" value="ECO:0007669"/>
    <property type="project" value="UniProtKB-KW"/>
</dbReference>
<keyword evidence="12" id="KW-0067">ATP-binding</keyword>
<reference evidence="18 19" key="1">
    <citation type="journal article" date="2018" name="Nat. Biotechnol.">
        <title>A standardized bacterial taxonomy based on genome phylogeny substantially revises the tree of life.</title>
        <authorList>
            <person name="Parks D.H."/>
            <person name="Chuvochina M."/>
            <person name="Waite D.W."/>
            <person name="Rinke C."/>
            <person name="Skarshewski A."/>
            <person name="Chaumeil P.A."/>
            <person name="Hugenholtz P."/>
        </authorList>
    </citation>
    <scope>NUCLEOTIDE SEQUENCE [LARGE SCALE GENOMIC DNA]</scope>
    <source>
        <strain evidence="18">UBA10378</strain>
    </source>
</reference>
<evidence type="ECO:0000256" key="5">
    <source>
        <dbReference type="ARBA" id="ARBA00022606"/>
    </source>
</evidence>
<dbReference type="Pfam" id="PF08447">
    <property type="entry name" value="PAS_3"/>
    <property type="match status" value="1"/>
</dbReference>
<evidence type="ECO:0000259" key="17">
    <source>
        <dbReference type="PROSITE" id="PS50113"/>
    </source>
</evidence>
<keyword evidence="9" id="KW-0677">Repeat</keyword>
<keyword evidence="13" id="KW-0157">Chromophore</keyword>
<feature type="domain" description="PAS" evidence="16">
    <location>
        <begin position="54"/>
        <end position="110"/>
    </location>
</feature>
<comment type="catalytic activity">
    <reaction evidence="1">
        <text>ATP + protein L-histidine = ADP + protein N-phospho-L-histidine.</text>
        <dbReference type="EC" id="2.7.13.3"/>
    </reaction>
</comment>
<evidence type="ECO:0000313" key="18">
    <source>
        <dbReference type="EMBL" id="HBQ48459.1"/>
    </source>
</evidence>
<evidence type="ECO:0000256" key="15">
    <source>
        <dbReference type="ARBA" id="ARBA00023170"/>
    </source>
</evidence>
<keyword evidence="15" id="KW-0675">Receptor</keyword>
<keyword evidence="6" id="KW-0285">Flavoprotein</keyword>
<evidence type="ECO:0000256" key="13">
    <source>
        <dbReference type="ARBA" id="ARBA00022991"/>
    </source>
</evidence>
<feature type="domain" description="PAC" evidence="17">
    <location>
        <begin position="115"/>
        <end position="171"/>
    </location>
</feature>
<name>A0A356W479_9PROT</name>
<dbReference type="SUPFAM" id="SSF55785">
    <property type="entry name" value="PYP-like sensor domain (PAS domain)"/>
    <property type="match status" value="2"/>
</dbReference>
<keyword evidence="5" id="KW-0716">Sensory transduction</keyword>
<dbReference type="GO" id="GO:0004673">
    <property type="term" value="F:protein histidine kinase activity"/>
    <property type="evidence" value="ECO:0007669"/>
    <property type="project" value="UniProtKB-EC"/>
</dbReference>
<evidence type="ECO:0000256" key="12">
    <source>
        <dbReference type="ARBA" id="ARBA00022840"/>
    </source>
</evidence>
<evidence type="ECO:0000256" key="14">
    <source>
        <dbReference type="ARBA" id="ARBA00023026"/>
    </source>
</evidence>
<dbReference type="AlphaFoldDB" id="A0A356W479"/>
<dbReference type="Proteomes" id="UP000263957">
    <property type="component" value="Unassembled WGS sequence"/>
</dbReference>
<dbReference type="PANTHER" id="PTHR41523:SF7">
    <property type="entry name" value="HISTIDINE KINASE"/>
    <property type="match status" value="1"/>
</dbReference>
<dbReference type="EC" id="2.7.13.3" evidence="2"/>
<dbReference type="PROSITE" id="PS50113">
    <property type="entry name" value="PAC"/>
    <property type="match status" value="2"/>
</dbReference>
<evidence type="ECO:0000313" key="19">
    <source>
        <dbReference type="Proteomes" id="UP000263957"/>
    </source>
</evidence>
<dbReference type="Pfam" id="PF07536">
    <property type="entry name" value="HWE_HK"/>
    <property type="match status" value="1"/>
</dbReference>
<keyword evidence="4" id="KW-0597">Phosphoprotein</keyword>
<sequence length="487" mass="53518">MLSPKRFACPFLASCSKWPVVGNKDMPHMQNEERSEPRSSDPYQLACLAAGVGVWDWDLRSDEIYFSSLAREIQGLPQDEPATFATVRSLTHPDDAAGMLAALERALDPENRSQESYVYRITRPDTGALRWVRAHGVAQFAEVEGKSQAVHYSGSIEDITEREEMRRALNESEARLRIALDAAQMAVWEIDLESDTVTSSVELNRLYGFPDDAKPAADDFRARYAPGEGERLAKAGAEARASGENKLQTQVRHVFPDGSERVFLLRAALAPVDHTGRERAIGVVFDITEQARQEERIATVADELRHRLKNLAALMGAIAGRTWARDAHYESFMARLRAMSAATDLMFGKETRAIAVSELVDHVLAPFQDETCKIRIEGSPVPVPNKAISGLAMALHELATNAVKHGALSVPAGGIDVSWHSTADGTLELHWKEHGGPPVAKPEHVGFGTQLLRRGALPPPHRVELCYLACGLEAYIHVAGDDLSPNQ</sequence>
<feature type="domain" description="PAC" evidence="17">
    <location>
        <begin position="247"/>
        <end position="299"/>
    </location>
</feature>
<evidence type="ECO:0000256" key="2">
    <source>
        <dbReference type="ARBA" id="ARBA00012438"/>
    </source>
</evidence>
<evidence type="ECO:0000256" key="6">
    <source>
        <dbReference type="ARBA" id="ARBA00022630"/>
    </source>
</evidence>